<evidence type="ECO:0008006" key="5">
    <source>
        <dbReference type="Google" id="ProtNLM"/>
    </source>
</evidence>
<evidence type="ECO:0000256" key="1">
    <source>
        <dbReference type="SAM" id="MobiDB-lite"/>
    </source>
</evidence>
<feature type="signal peptide" evidence="2">
    <location>
        <begin position="1"/>
        <end position="20"/>
    </location>
</feature>
<evidence type="ECO:0000313" key="4">
    <source>
        <dbReference type="Proteomes" id="UP001190700"/>
    </source>
</evidence>
<dbReference type="AlphaFoldDB" id="A0AAE0BEZ2"/>
<sequence length="604" mass="65554">MVHLIFQGLSTFLLFLSVIAQEASWTEIASGTSLNLNDVYNGNLLESWAVGDRDTVLYTAEGAVWSARSTGFASDYVGLDWRGVSFPETCVDVVNPLPGRWPFVCTQTAGWVVGDYGKIARTEDTGISWRLQDNFDFSRGGFSSSSIFETTIHSIFGLDSNTAWAAGNDGLIASTADAGATWNIQNSRTSSNLHSIWFKNETLGYAVGAGGTIVKTENGGAQWTTQDSNVTSTFWSVKVYSYAVNDTIESLRAHVVGTSGSLLVSADGATWTPHPSCTSNDLYDISFTQVTTPTYPNLDTVYHGWIGGAGGAMCQTEDSGETWIPLSLSSNDVNAIGQYQYLNPRVAGHLVFDGVDDYLLAPQIDGIRSISLWLWVADKNKAEVQYLVDARIGGIENYFSSGTTGAGWEHLYIDGDRSSMDTWKGSALTADISWGRLKEGPSEGWCHLHIESIEPFTDNVNFMTRYTSGSGGQRDLMAGRIAEVYFWNQQLDQREVSIISVGFDQRAPDDMILAIYMLEEGSGGTLLDNINRQDSMQAMSGDTIGGVEWALDVPENGGWKPQNIFEPPSPPHLPSTVSAASTTVSSTSDSTTTALPAAELQRVR</sequence>
<evidence type="ECO:0000256" key="2">
    <source>
        <dbReference type="SAM" id="SignalP"/>
    </source>
</evidence>
<dbReference type="Gene3D" id="2.130.10.10">
    <property type="entry name" value="YVTN repeat-like/Quinoprotein amine dehydrogenase"/>
    <property type="match status" value="1"/>
</dbReference>
<name>A0AAE0BEZ2_9CHLO</name>
<dbReference type="SUPFAM" id="SSF110296">
    <property type="entry name" value="Oligoxyloglucan reducing end-specific cellobiohydrolase"/>
    <property type="match status" value="1"/>
</dbReference>
<keyword evidence="4" id="KW-1185">Reference proteome</keyword>
<dbReference type="InterPro" id="IPR015943">
    <property type="entry name" value="WD40/YVTN_repeat-like_dom_sf"/>
</dbReference>
<dbReference type="Proteomes" id="UP001190700">
    <property type="component" value="Unassembled WGS sequence"/>
</dbReference>
<dbReference type="InterPro" id="IPR013320">
    <property type="entry name" value="ConA-like_dom_sf"/>
</dbReference>
<keyword evidence="2" id="KW-0732">Signal</keyword>
<accession>A0AAE0BEZ2</accession>
<dbReference type="PANTHER" id="PTHR47199:SF2">
    <property type="entry name" value="PHOTOSYSTEM II STABILITY_ASSEMBLY FACTOR HCF136, CHLOROPLASTIC"/>
    <property type="match status" value="1"/>
</dbReference>
<dbReference type="PANTHER" id="PTHR47199">
    <property type="entry name" value="PHOTOSYSTEM II STABILITY/ASSEMBLY FACTOR HCF136, CHLOROPLASTIC"/>
    <property type="match status" value="1"/>
</dbReference>
<feature type="chain" id="PRO_5042257385" description="Photosynthesis system II assembly factor Ycf48/Hcf136-like domain-containing protein" evidence="2">
    <location>
        <begin position="21"/>
        <end position="604"/>
    </location>
</feature>
<reference evidence="3 4" key="1">
    <citation type="journal article" date="2015" name="Genome Biol. Evol.">
        <title>Comparative Genomics of a Bacterivorous Green Alga Reveals Evolutionary Causalities and Consequences of Phago-Mixotrophic Mode of Nutrition.</title>
        <authorList>
            <person name="Burns J.A."/>
            <person name="Paasch A."/>
            <person name="Narechania A."/>
            <person name="Kim E."/>
        </authorList>
    </citation>
    <scope>NUCLEOTIDE SEQUENCE [LARGE SCALE GENOMIC DNA]</scope>
    <source>
        <strain evidence="3 4">PLY_AMNH</strain>
    </source>
</reference>
<protein>
    <recommendedName>
        <fullName evidence="5">Photosynthesis system II assembly factor Ycf48/Hcf136-like domain-containing protein</fullName>
    </recommendedName>
</protein>
<evidence type="ECO:0000313" key="3">
    <source>
        <dbReference type="EMBL" id="KAK3235376.1"/>
    </source>
</evidence>
<dbReference type="SUPFAM" id="SSF49899">
    <property type="entry name" value="Concanavalin A-like lectins/glucanases"/>
    <property type="match status" value="1"/>
</dbReference>
<comment type="caution">
    <text evidence="3">The sequence shown here is derived from an EMBL/GenBank/DDBJ whole genome shotgun (WGS) entry which is preliminary data.</text>
</comment>
<gene>
    <name evidence="3" type="ORF">CYMTET_54418</name>
</gene>
<dbReference type="EMBL" id="LGRX02035304">
    <property type="protein sequence ID" value="KAK3235376.1"/>
    <property type="molecule type" value="Genomic_DNA"/>
</dbReference>
<feature type="region of interest" description="Disordered" evidence="1">
    <location>
        <begin position="565"/>
        <end position="604"/>
    </location>
</feature>
<proteinExistence type="predicted"/>
<organism evidence="3 4">
    <name type="scientific">Cymbomonas tetramitiformis</name>
    <dbReference type="NCBI Taxonomy" id="36881"/>
    <lineage>
        <taxon>Eukaryota</taxon>
        <taxon>Viridiplantae</taxon>
        <taxon>Chlorophyta</taxon>
        <taxon>Pyramimonadophyceae</taxon>
        <taxon>Pyramimonadales</taxon>
        <taxon>Pyramimonadaceae</taxon>
        <taxon>Cymbomonas</taxon>
    </lineage>
</organism>
<feature type="compositionally biased region" description="Low complexity" evidence="1">
    <location>
        <begin position="575"/>
        <end position="594"/>
    </location>
</feature>